<feature type="chain" id="PRO_5045552815" description="Nucleotide-diphospho-sugar transferase domain-containing protein" evidence="1">
    <location>
        <begin position="16"/>
        <end position="697"/>
    </location>
</feature>
<dbReference type="Pfam" id="PF03407">
    <property type="entry name" value="Nucleotid_trans"/>
    <property type="match status" value="1"/>
</dbReference>
<evidence type="ECO:0000256" key="1">
    <source>
        <dbReference type="SAM" id="SignalP"/>
    </source>
</evidence>
<name>A0ABP1B6K0_9BRYO</name>
<dbReference type="PANTHER" id="PTHR47483:SF1">
    <property type="entry name" value="BETA-ARABINOFURANOSYLTRANSFERASE RAY1"/>
    <property type="match status" value="1"/>
</dbReference>
<dbReference type="PANTHER" id="PTHR47483">
    <property type="entry name" value="BETA-ARABINOFURANOSYLTRANSFERASE RAY1"/>
    <property type="match status" value="1"/>
</dbReference>
<accession>A0ABP1B6K0</accession>
<reference evidence="3 4" key="1">
    <citation type="submission" date="2024-03" db="EMBL/GenBank/DDBJ databases">
        <authorList>
            <consortium name="ELIXIR-Norway"/>
            <consortium name="Elixir Norway"/>
        </authorList>
    </citation>
    <scope>NUCLEOTIDE SEQUENCE [LARGE SCALE GENOMIC DNA]</scope>
</reference>
<feature type="signal peptide" evidence="1">
    <location>
        <begin position="1"/>
        <end position="15"/>
    </location>
</feature>
<sequence length="697" mass="78510">MAGLMMLFLSHKATQLLPAVQKEERRNSELQHPGGKTEIRKSGITFYTAPVPFEGTEIVQQKLAIHSWLRLKPCPNVVLMGRHPSIISFASSLQPHVSVDSDIEFTFMGTAMFHSMVARARASDSEIVVLLDPTLVLLQDFSLTVNKMRTTSGNWLLVASPISTSIFPFDLQGPSELWVRSSDGIYTDDEEVCLGEIDFTFLQKFTCQRLKCQGPRLWAWNTGKVPLHVGVMPPFVYGSGQHNEWLLTEALTFKLRTVVDASYSFSLLSPEHLTGQLQNGDGMAGRPWESSGNTLLALQYGSQYLRPLNASSIPLQLLSCQDSLRKAFCFYNTTDVIEACSPNTKQAHKSGSKTDGLSRLPKWFQQKKLQERHCRHIAIASESEAAGHCSPLTLRKDAFKSSELWVPFSLEALVARMASPDKVVVLSVVGNSYRDLLMSWVCGLHHLNISNFVVFALDDELYQFAVLQGLPVVKAAQSMNVNRDECHFGTECFQNVTKMKSRTVLHLLHLGYNVLFSDVDVYWFQNPMKEMMAYGPGTLVAQSDQHNDTDRANMPRRLNSGFYFAWSDKATIAAFEKIVKHALTSNMSEQPSFYDTMCGFNGVYAVGDDQCLSPETNVTVYFLDRKKYPNGASGGLWEKPNVREACIKQGCIVLHNNWTSLREYKVRRQRVAGLWEYDEKLRMCFRGWQGPNSQQLQ</sequence>
<gene>
    <name evidence="3" type="ORF">CSSPJE1EN2_LOCUS13450</name>
</gene>
<proteinExistence type="predicted"/>
<evidence type="ECO:0000313" key="4">
    <source>
        <dbReference type="Proteomes" id="UP001497522"/>
    </source>
</evidence>
<dbReference type="Proteomes" id="UP001497522">
    <property type="component" value="Chromosome 2"/>
</dbReference>
<dbReference type="EMBL" id="OZ023703">
    <property type="protein sequence ID" value="CAK9870782.1"/>
    <property type="molecule type" value="Genomic_DNA"/>
</dbReference>
<feature type="domain" description="Nucleotide-diphospho-sugar transferase" evidence="2">
    <location>
        <begin position="449"/>
        <end position="668"/>
    </location>
</feature>
<organism evidence="3 4">
    <name type="scientific">Sphagnum jensenii</name>
    <dbReference type="NCBI Taxonomy" id="128206"/>
    <lineage>
        <taxon>Eukaryota</taxon>
        <taxon>Viridiplantae</taxon>
        <taxon>Streptophyta</taxon>
        <taxon>Embryophyta</taxon>
        <taxon>Bryophyta</taxon>
        <taxon>Sphagnophytina</taxon>
        <taxon>Sphagnopsida</taxon>
        <taxon>Sphagnales</taxon>
        <taxon>Sphagnaceae</taxon>
        <taxon>Sphagnum</taxon>
    </lineage>
</organism>
<dbReference type="InterPro" id="IPR005069">
    <property type="entry name" value="Nucl-diP-sugar_transferase"/>
</dbReference>
<dbReference type="InterPro" id="IPR044575">
    <property type="entry name" value="RAY1-like"/>
</dbReference>
<protein>
    <recommendedName>
        <fullName evidence="2">Nucleotide-diphospho-sugar transferase domain-containing protein</fullName>
    </recommendedName>
</protein>
<evidence type="ECO:0000313" key="3">
    <source>
        <dbReference type="EMBL" id="CAK9870782.1"/>
    </source>
</evidence>
<keyword evidence="1" id="KW-0732">Signal</keyword>
<keyword evidence="4" id="KW-1185">Reference proteome</keyword>
<evidence type="ECO:0000259" key="2">
    <source>
        <dbReference type="Pfam" id="PF03407"/>
    </source>
</evidence>